<comment type="caution">
    <text evidence="5">The sequence shown here is derived from an EMBL/GenBank/DDBJ whole genome shotgun (WGS) entry which is preliminary data.</text>
</comment>
<reference evidence="5 6" key="1">
    <citation type="submission" date="2020-06" db="EMBL/GenBank/DDBJ databases">
        <title>Description of novel acetic acid bacteria.</title>
        <authorList>
            <person name="Sombolestani A."/>
        </authorList>
    </citation>
    <scope>NUCLEOTIDE SEQUENCE [LARGE SCALE GENOMIC DNA]</scope>
    <source>
        <strain evidence="5 6">LMG 31431</strain>
    </source>
</reference>
<dbReference type="AlphaFoldDB" id="A0A7Y7ISW4"/>
<dbReference type="EMBL" id="JABXXP010000004">
    <property type="protein sequence ID" value="NVN09764.1"/>
    <property type="molecule type" value="Genomic_DNA"/>
</dbReference>
<evidence type="ECO:0000313" key="5">
    <source>
        <dbReference type="EMBL" id="NVN09764.1"/>
    </source>
</evidence>
<evidence type="ECO:0000256" key="3">
    <source>
        <dbReference type="ARBA" id="ARBA00023163"/>
    </source>
</evidence>
<keyword evidence="3" id="KW-0804">Transcription</keyword>
<feature type="domain" description="HTH luxR-type" evidence="4">
    <location>
        <begin position="186"/>
        <end position="251"/>
    </location>
</feature>
<dbReference type="Pfam" id="PF03472">
    <property type="entry name" value="Autoind_bind"/>
    <property type="match status" value="1"/>
</dbReference>
<dbReference type="PROSITE" id="PS00622">
    <property type="entry name" value="HTH_LUXR_1"/>
    <property type="match status" value="1"/>
</dbReference>
<dbReference type="InterPro" id="IPR036693">
    <property type="entry name" value="TF_LuxR_autoind-bd_dom_sf"/>
</dbReference>
<dbReference type="GO" id="GO:0003677">
    <property type="term" value="F:DNA binding"/>
    <property type="evidence" value="ECO:0007669"/>
    <property type="project" value="UniProtKB-KW"/>
</dbReference>
<organism evidence="5 6">
    <name type="scientific">Nguyenibacter vanlangensis</name>
    <dbReference type="NCBI Taxonomy" id="1216886"/>
    <lineage>
        <taxon>Bacteria</taxon>
        <taxon>Pseudomonadati</taxon>
        <taxon>Pseudomonadota</taxon>
        <taxon>Alphaproteobacteria</taxon>
        <taxon>Acetobacterales</taxon>
        <taxon>Acetobacteraceae</taxon>
        <taxon>Nguyenibacter</taxon>
    </lineage>
</organism>
<proteinExistence type="predicted"/>
<dbReference type="SUPFAM" id="SSF75516">
    <property type="entry name" value="Pheromone-binding domain of LuxR-like quorum-sensing transcription factors"/>
    <property type="match status" value="1"/>
</dbReference>
<name>A0A7Y7ISW4_9PROT</name>
<dbReference type="InterPro" id="IPR036388">
    <property type="entry name" value="WH-like_DNA-bd_sf"/>
</dbReference>
<dbReference type="Gene3D" id="1.10.10.10">
    <property type="entry name" value="Winged helix-like DNA-binding domain superfamily/Winged helix DNA-binding domain"/>
    <property type="match status" value="1"/>
</dbReference>
<dbReference type="RefSeq" id="WP_176638563.1">
    <property type="nucleotide sequence ID" value="NZ_JABXXP010000004.1"/>
</dbReference>
<dbReference type="Pfam" id="PF00196">
    <property type="entry name" value="GerE"/>
    <property type="match status" value="1"/>
</dbReference>
<dbReference type="InterPro" id="IPR016032">
    <property type="entry name" value="Sig_transdc_resp-reg_C-effctor"/>
</dbReference>
<evidence type="ECO:0000259" key="4">
    <source>
        <dbReference type="PROSITE" id="PS50043"/>
    </source>
</evidence>
<dbReference type="SMART" id="SM00421">
    <property type="entry name" value="HTH_LUXR"/>
    <property type="match status" value="1"/>
</dbReference>
<sequence>MNTTDEPFDIDRFADDINRLSDGSSITDCVMQYLEPLGYSNFAYHIVMRASVEDVRPRETVGLTSYPTEWVKHYIASGFVNDDPVVARVLAQRKGFVWSEGVDPADIGARQKALLEDARDAGIFDGVTVPLLSRGGEKAAFSLLLTNQAASSATNQQRFNLLRLIGEHLHARAARLAQEEHLISGSRRRKSLLTPRETEMLTWVARGKSTWDIAQIVGIGEKSVEFHLDSVRLKLQASNRTQAVVKAIMIGLISHG</sequence>
<dbReference type="PRINTS" id="PR00038">
    <property type="entry name" value="HTHLUXR"/>
</dbReference>
<keyword evidence="2" id="KW-0238">DNA-binding</keyword>
<dbReference type="CDD" id="cd06170">
    <property type="entry name" value="LuxR_C_like"/>
    <property type="match status" value="1"/>
</dbReference>
<dbReference type="PROSITE" id="PS50043">
    <property type="entry name" value="HTH_LUXR_2"/>
    <property type="match status" value="1"/>
</dbReference>
<dbReference type="GO" id="GO:0006355">
    <property type="term" value="P:regulation of DNA-templated transcription"/>
    <property type="evidence" value="ECO:0007669"/>
    <property type="project" value="InterPro"/>
</dbReference>
<evidence type="ECO:0000313" key="6">
    <source>
        <dbReference type="Proteomes" id="UP000534870"/>
    </source>
</evidence>
<dbReference type="InterPro" id="IPR000792">
    <property type="entry name" value="Tscrpt_reg_LuxR_C"/>
</dbReference>
<dbReference type="Proteomes" id="UP000534870">
    <property type="component" value="Unassembled WGS sequence"/>
</dbReference>
<accession>A0A7Y7ISW4</accession>
<protein>
    <submittedName>
        <fullName evidence="5">LuxR family transcriptional regulator</fullName>
    </submittedName>
</protein>
<keyword evidence="1" id="KW-0805">Transcription regulation</keyword>
<evidence type="ECO:0000256" key="1">
    <source>
        <dbReference type="ARBA" id="ARBA00023015"/>
    </source>
</evidence>
<evidence type="ECO:0000256" key="2">
    <source>
        <dbReference type="ARBA" id="ARBA00023125"/>
    </source>
</evidence>
<dbReference type="PANTHER" id="PTHR44688">
    <property type="entry name" value="DNA-BINDING TRANSCRIPTIONAL ACTIVATOR DEVR_DOSR"/>
    <property type="match status" value="1"/>
</dbReference>
<gene>
    <name evidence="5" type="ORF">HUK84_01135</name>
</gene>
<dbReference type="PANTHER" id="PTHR44688:SF25">
    <property type="entry name" value="HTH LUXR-TYPE DOMAIN-CONTAINING PROTEIN"/>
    <property type="match status" value="1"/>
</dbReference>
<dbReference type="SUPFAM" id="SSF46894">
    <property type="entry name" value="C-terminal effector domain of the bipartite response regulators"/>
    <property type="match status" value="1"/>
</dbReference>
<dbReference type="Gene3D" id="3.30.450.80">
    <property type="entry name" value="Transcription factor LuxR-like, autoinducer-binding domain"/>
    <property type="match status" value="1"/>
</dbReference>
<dbReference type="InterPro" id="IPR005143">
    <property type="entry name" value="TF_LuxR_autoind-bd_dom"/>
</dbReference>